<dbReference type="Proteomes" id="UP000055045">
    <property type="component" value="Unassembled WGS sequence"/>
</dbReference>
<feature type="transmembrane region" description="Helical" evidence="1">
    <location>
        <begin position="74"/>
        <end position="94"/>
    </location>
</feature>
<comment type="caution">
    <text evidence="2">The sequence shown here is derived from an EMBL/GenBank/DDBJ whole genome shotgun (WGS) entry which is preliminary data.</text>
</comment>
<sequence>MGVAFMAQPISGAYFVSAANSMFDTYLLETLARIAPKIDAAKILYIGVSEVASVYKGEQSTLVREAYMAGIKDVFAFALAGTALTVILALLIPFKRLPLHETKEAEDKEAAVKGP</sequence>
<reference evidence="2 3" key="1">
    <citation type="submission" date="2015-10" db="EMBL/GenBank/DDBJ databases">
        <title>Genome sequencing of Penicillium freii.</title>
        <authorList>
            <person name="Nguyen H.D."/>
            <person name="Visagie C.M."/>
            <person name="Seifert K.A."/>
        </authorList>
    </citation>
    <scope>NUCLEOTIDE SEQUENCE [LARGE SCALE GENOMIC DNA]</scope>
    <source>
        <strain evidence="2 3">DAOM 242723</strain>
    </source>
</reference>
<name>A0A117NQP2_PENFR</name>
<evidence type="ECO:0008006" key="4">
    <source>
        <dbReference type="Google" id="ProtNLM"/>
    </source>
</evidence>
<keyword evidence="3" id="KW-1185">Reference proteome</keyword>
<evidence type="ECO:0000256" key="1">
    <source>
        <dbReference type="SAM" id="Phobius"/>
    </source>
</evidence>
<evidence type="ECO:0000313" key="3">
    <source>
        <dbReference type="Proteomes" id="UP000055045"/>
    </source>
</evidence>
<proteinExistence type="predicted"/>
<keyword evidence="1" id="KW-0472">Membrane</keyword>
<dbReference type="EMBL" id="LLXE01000052">
    <property type="protein sequence ID" value="KUM64278.1"/>
    <property type="molecule type" value="Genomic_DNA"/>
</dbReference>
<keyword evidence="1" id="KW-0812">Transmembrane</keyword>
<gene>
    <name evidence="2" type="ORF">ACN42_g2839</name>
</gene>
<evidence type="ECO:0000313" key="2">
    <source>
        <dbReference type="EMBL" id="KUM64278.1"/>
    </source>
</evidence>
<keyword evidence="1" id="KW-1133">Transmembrane helix</keyword>
<protein>
    <recommendedName>
        <fullName evidence="4">Major facilitator superfamily (MFS) profile domain-containing protein</fullName>
    </recommendedName>
</protein>
<dbReference type="OrthoDB" id="10021397at2759"/>
<organism evidence="2 3">
    <name type="scientific">Penicillium freii</name>
    <dbReference type="NCBI Taxonomy" id="48697"/>
    <lineage>
        <taxon>Eukaryota</taxon>
        <taxon>Fungi</taxon>
        <taxon>Dikarya</taxon>
        <taxon>Ascomycota</taxon>
        <taxon>Pezizomycotina</taxon>
        <taxon>Eurotiomycetes</taxon>
        <taxon>Eurotiomycetidae</taxon>
        <taxon>Eurotiales</taxon>
        <taxon>Aspergillaceae</taxon>
        <taxon>Penicillium</taxon>
    </lineage>
</organism>
<accession>A0A117NQP2</accession>
<dbReference type="AlphaFoldDB" id="A0A117NQP2"/>